<feature type="compositionally biased region" description="Polar residues" evidence="1">
    <location>
        <begin position="118"/>
        <end position="130"/>
    </location>
</feature>
<feature type="region of interest" description="Disordered" evidence="1">
    <location>
        <begin position="286"/>
        <end position="312"/>
    </location>
</feature>
<gene>
    <name evidence="2" type="ORF">PVIIG_01274</name>
</gene>
<feature type="region of interest" description="Disordered" evidence="1">
    <location>
        <begin position="324"/>
        <end position="382"/>
    </location>
</feature>
<feature type="compositionally biased region" description="Polar residues" evidence="1">
    <location>
        <begin position="324"/>
        <end position="335"/>
    </location>
</feature>
<feature type="compositionally biased region" description="Polar residues" evidence="1">
    <location>
        <begin position="349"/>
        <end position="364"/>
    </location>
</feature>
<organism evidence="2 3">
    <name type="scientific">Plasmodium vivax India VII</name>
    <dbReference type="NCBI Taxonomy" id="1077284"/>
    <lineage>
        <taxon>Eukaryota</taxon>
        <taxon>Sar</taxon>
        <taxon>Alveolata</taxon>
        <taxon>Apicomplexa</taxon>
        <taxon>Aconoidasida</taxon>
        <taxon>Haemosporida</taxon>
        <taxon>Plasmodiidae</taxon>
        <taxon>Plasmodium</taxon>
        <taxon>Plasmodium (Plasmodium)</taxon>
    </lineage>
</organism>
<reference evidence="2 3" key="1">
    <citation type="submission" date="2011-08" db="EMBL/GenBank/DDBJ databases">
        <title>The Genome Sequence of Plasmodium vivax India VII.</title>
        <authorList>
            <consortium name="The Broad Institute Genome Sequencing Platform"/>
            <consortium name="The Broad Institute Genome Sequencing Center for Infectious Disease"/>
            <person name="Neafsey D."/>
            <person name="Carlton J."/>
            <person name="Barnwell J."/>
            <person name="Collins W."/>
            <person name="Escalante A."/>
            <person name="Mullikin J."/>
            <person name="Saul A."/>
            <person name="Guigo R."/>
            <person name="Camara F."/>
            <person name="Young S.K."/>
            <person name="Zeng Q."/>
            <person name="Gargeya S."/>
            <person name="Fitzgerald M."/>
            <person name="Haas B."/>
            <person name="Abouelleil A."/>
            <person name="Alvarado L."/>
            <person name="Arachchi H.M."/>
            <person name="Berlin A."/>
            <person name="Brown A."/>
            <person name="Chapman S.B."/>
            <person name="Chen Z."/>
            <person name="Dunbar C."/>
            <person name="Freedman E."/>
            <person name="Gearin G."/>
            <person name="Gellesch M."/>
            <person name="Goldberg J."/>
            <person name="Griggs A."/>
            <person name="Gujja S."/>
            <person name="Heiman D."/>
            <person name="Howarth C."/>
            <person name="Larson L."/>
            <person name="Lui A."/>
            <person name="MacDonald P.J.P."/>
            <person name="Montmayeur A."/>
            <person name="Murphy C."/>
            <person name="Neiman D."/>
            <person name="Pearson M."/>
            <person name="Priest M."/>
            <person name="Roberts A."/>
            <person name="Saif S."/>
            <person name="Shea T."/>
            <person name="Shenoy N."/>
            <person name="Sisk P."/>
            <person name="Stolte C."/>
            <person name="Sykes S."/>
            <person name="Wortman J."/>
            <person name="Nusbaum C."/>
            <person name="Birren B."/>
        </authorList>
    </citation>
    <scope>NUCLEOTIDE SEQUENCE [LARGE SCALE GENOMIC DNA]</scope>
    <source>
        <strain evidence="2 3">India VII</strain>
    </source>
</reference>
<dbReference type="AlphaFoldDB" id="A0A0J9S968"/>
<protein>
    <submittedName>
        <fullName evidence="2">Uncharacterized protein</fullName>
    </submittedName>
</protein>
<dbReference type="EMBL" id="KQ234366">
    <property type="protein sequence ID" value="KMZ78497.1"/>
    <property type="molecule type" value="Genomic_DNA"/>
</dbReference>
<accession>A0A0J9S968</accession>
<sequence length="382" mass="43178">MGNISSGQTRKPLTLLELSTKIGEYRTVHEGDPEMVEDPDFPQKMMNEALSNNTTIDGSTVQGTFVYYPNKMKPKMWIGNYKILNPEDILCTNVAEKIGMTEAEWKSYVQARKKEQEQPSNVQIVPNFDSSPGEHSMSLKEMMKRGTIAPFYVDDGEFPPYGGSPFAPDPFHANDKYKGENHQDLDEPPHSNSYLVKDTGADEDIYYDLNSTREDEGGILYKGDNVATVEQTHVQKKPKRGDHTGEEIHEEERRKYIQKLNSEIANINAHQERIINEKRKDLFAYSKSNGSQLPPPQNGGSFGMKSTRRSSKQDMKNIITELINDNNKMGNSKMNSLRKKKKEGYVDLSSMSTKGSLEMKTSSIGRDDPLSRRVHAKGTLVK</sequence>
<dbReference type="Proteomes" id="UP000053562">
    <property type="component" value="Unassembled WGS sequence"/>
</dbReference>
<evidence type="ECO:0000256" key="1">
    <source>
        <dbReference type="SAM" id="MobiDB-lite"/>
    </source>
</evidence>
<evidence type="ECO:0000313" key="3">
    <source>
        <dbReference type="Proteomes" id="UP000053562"/>
    </source>
</evidence>
<feature type="region of interest" description="Disordered" evidence="1">
    <location>
        <begin position="114"/>
        <end position="136"/>
    </location>
</feature>
<name>A0A0J9S968_PLAVI</name>
<proteinExistence type="predicted"/>
<dbReference type="OrthoDB" id="372577at2759"/>
<evidence type="ECO:0000313" key="2">
    <source>
        <dbReference type="EMBL" id="KMZ78497.1"/>
    </source>
</evidence>